<sequence length="185" mass="20849">MKLRTLFMTTCALLLFITVKAQQPVKSADIILQDAYKKAAKEKKKVFVIFHASWCGWCHKMDTAMNDAKCKKLFTDNYVITHLTVLESDKHKDLENPGAMELLKKYHGDKQGIPFWLVLDKNGKLLADSQMRPEGTSLDTPGQNIGYPGSKEEIAAFQQVLKTTSALSEKELSLIGERFVELKGK</sequence>
<gene>
    <name evidence="5" type="ORF">HDF25_003707</name>
</gene>
<dbReference type="PROSITE" id="PS00194">
    <property type="entry name" value="THIOREDOXIN_1"/>
    <property type="match status" value="1"/>
</dbReference>
<dbReference type="PANTHER" id="PTHR15337">
    <property type="entry name" value="ANTERIOR GRADIENT PROTEIN-RELATED"/>
    <property type="match status" value="1"/>
</dbReference>
<protein>
    <submittedName>
        <fullName evidence="5">Thiol-disulfide isomerase/thioredoxin</fullName>
    </submittedName>
</protein>
<dbReference type="Pfam" id="PF13899">
    <property type="entry name" value="Thioredoxin_7"/>
    <property type="match status" value="1"/>
</dbReference>
<evidence type="ECO:0000313" key="5">
    <source>
        <dbReference type="EMBL" id="MBB6501532.1"/>
    </source>
</evidence>
<proteinExistence type="predicted"/>
<dbReference type="GO" id="GO:0016853">
    <property type="term" value="F:isomerase activity"/>
    <property type="evidence" value="ECO:0007669"/>
    <property type="project" value="UniProtKB-KW"/>
</dbReference>
<keyword evidence="5" id="KW-0413">Isomerase</keyword>
<dbReference type="EMBL" id="JACHCC010000010">
    <property type="protein sequence ID" value="MBB6501532.1"/>
    <property type="molecule type" value="Genomic_DNA"/>
</dbReference>
<comment type="caution">
    <text evidence="5">The sequence shown here is derived from an EMBL/GenBank/DDBJ whole genome shotgun (WGS) entry which is preliminary data.</text>
</comment>
<dbReference type="Proteomes" id="UP000521017">
    <property type="component" value="Unassembled WGS sequence"/>
</dbReference>
<dbReference type="InterPro" id="IPR051099">
    <property type="entry name" value="AGR/TXD"/>
</dbReference>
<evidence type="ECO:0000256" key="1">
    <source>
        <dbReference type="ARBA" id="ARBA00022729"/>
    </source>
</evidence>
<feature type="signal peptide" evidence="3">
    <location>
        <begin position="1"/>
        <end position="21"/>
    </location>
</feature>
<reference evidence="5 6" key="1">
    <citation type="submission" date="2020-08" db="EMBL/GenBank/DDBJ databases">
        <title>Genomic Encyclopedia of Type Strains, Phase IV (KMG-V): Genome sequencing to study the core and pangenomes of soil and plant-associated prokaryotes.</title>
        <authorList>
            <person name="Whitman W."/>
        </authorList>
    </citation>
    <scope>NUCLEOTIDE SEQUENCE [LARGE SCALE GENOMIC DNA]</scope>
    <source>
        <strain evidence="5 6">M2T3</strain>
    </source>
</reference>
<dbReference type="PANTHER" id="PTHR15337:SF11">
    <property type="entry name" value="THIOREDOXIN DOMAIN-CONTAINING PROTEIN"/>
    <property type="match status" value="1"/>
</dbReference>
<feature type="chain" id="PRO_5030921663" evidence="3">
    <location>
        <begin position="22"/>
        <end position="185"/>
    </location>
</feature>
<evidence type="ECO:0000313" key="6">
    <source>
        <dbReference type="Proteomes" id="UP000521017"/>
    </source>
</evidence>
<organism evidence="5 6">
    <name type="scientific">Pedobacter cryoconitis</name>
    <dbReference type="NCBI Taxonomy" id="188932"/>
    <lineage>
        <taxon>Bacteria</taxon>
        <taxon>Pseudomonadati</taxon>
        <taxon>Bacteroidota</taxon>
        <taxon>Sphingobacteriia</taxon>
        <taxon>Sphingobacteriales</taxon>
        <taxon>Sphingobacteriaceae</taxon>
        <taxon>Pedobacter</taxon>
    </lineage>
</organism>
<dbReference type="PROSITE" id="PS51352">
    <property type="entry name" value="THIOREDOXIN_2"/>
    <property type="match status" value="1"/>
</dbReference>
<keyword evidence="2" id="KW-0676">Redox-active center</keyword>
<feature type="domain" description="Thioredoxin" evidence="4">
    <location>
        <begin position="21"/>
        <end position="159"/>
    </location>
</feature>
<dbReference type="InterPro" id="IPR013766">
    <property type="entry name" value="Thioredoxin_domain"/>
</dbReference>
<dbReference type="Gene3D" id="3.40.30.10">
    <property type="entry name" value="Glutaredoxin"/>
    <property type="match status" value="1"/>
</dbReference>
<keyword evidence="1 3" id="KW-0732">Signal</keyword>
<dbReference type="RefSeq" id="WP_184627380.1">
    <property type="nucleotide sequence ID" value="NZ_JACHCC010000010.1"/>
</dbReference>
<name>A0A7X0J753_9SPHI</name>
<evidence type="ECO:0000256" key="3">
    <source>
        <dbReference type="SAM" id="SignalP"/>
    </source>
</evidence>
<dbReference type="AlphaFoldDB" id="A0A7X0J753"/>
<evidence type="ECO:0000256" key="2">
    <source>
        <dbReference type="ARBA" id="ARBA00023284"/>
    </source>
</evidence>
<accession>A0A7X0J753</accession>
<evidence type="ECO:0000259" key="4">
    <source>
        <dbReference type="PROSITE" id="PS51352"/>
    </source>
</evidence>
<dbReference type="SUPFAM" id="SSF52833">
    <property type="entry name" value="Thioredoxin-like"/>
    <property type="match status" value="1"/>
</dbReference>
<dbReference type="InterPro" id="IPR036249">
    <property type="entry name" value="Thioredoxin-like_sf"/>
</dbReference>
<dbReference type="InterPro" id="IPR017937">
    <property type="entry name" value="Thioredoxin_CS"/>
</dbReference>